<evidence type="ECO:0000313" key="3">
    <source>
        <dbReference type="Proteomes" id="UP000789719"/>
    </source>
</evidence>
<accession>A0ABN8BLP6</accession>
<dbReference type="Proteomes" id="UP000789719">
    <property type="component" value="Unassembled WGS sequence"/>
</dbReference>
<keyword evidence="1" id="KW-0812">Transmembrane</keyword>
<keyword evidence="3" id="KW-1185">Reference proteome</keyword>
<organism evidence="2 3">
    <name type="scientific">Periweissella ghanensis</name>
    <dbReference type="NCBI Taxonomy" id="467997"/>
    <lineage>
        <taxon>Bacteria</taxon>
        <taxon>Bacillati</taxon>
        <taxon>Bacillota</taxon>
        <taxon>Bacilli</taxon>
        <taxon>Lactobacillales</taxon>
        <taxon>Lactobacillaceae</taxon>
        <taxon>Periweissella</taxon>
    </lineage>
</organism>
<protein>
    <submittedName>
        <fullName evidence="2">Uncharacterized protein</fullName>
    </submittedName>
</protein>
<dbReference type="PANTHER" id="PTHR41307:SF1">
    <property type="entry name" value="MEMBRANE PROTEIN"/>
    <property type="match status" value="1"/>
</dbReference>
<comment type="caution">
    <text evidence="2">The sequence shown here is derived from an EMBL/GenBank/DDBJ whole genome shotgun (WGS) entry which is preliminary data.</text>
</comment>
<evidence type="ECO:0000256" key="1">
    <source>
        <dbReference type="SAM" id="Phobius"/>
    </source>
</evidence>
<feature type="transmembrane region" description="Helical" evidence="1">
    <location>
        <begin position="184"/>
        <end position="207"/>
    </location>
</feature>
<name>A0ABN8BLP6_9LACO</name>
<feature type="transmembrane region" description="Helical" evidence="1">
    <location>
        <begin position="91"/>
        <end position="111"/>
    </location>
</feature>
<dbReference type="SUPFAM" id="SSF158560">
    <property type="entry name" value="BH3980-like"/>
    <property type="match status" value="1"/>
</dbReference>
<dbReference type="EMBL" id="CAKKNT010000001">
    <property type="protein sequence ID" value="CAH0417631.1"/>
    <property type="molecule type" value="Genomic_DNA"/>
</dbReference>
<gene>
    <name evidence="2" type="ORF">WGH24286_00043</name>
</gene>
<dbReference type="PANTHER" id="PTHR41307">
    <property type="entry name" value="MEMBRANE PROTEIN-RELATED"/>
    <property type="match status" value="1"/>
</dbReference>
<keyword evidence="1" id="KW-0472">Membrane</keyword>
<feature type="transmembrane region" description="Helical" evidence="1">
    <location>
        <begin position="158"/>
        <end position="178"/>
    </location>
</feature>
<feature type="transmembrane region" description="Helical" evidence="1">
    <location>
        <begin position="123"/>
        <end position="146"/>
    </location>
</feature>
<dbReference type="RefSeq" id="WP_230097762.1">
    <property type="nucleotide sequence ID" value="NZ_CAKKNT010000001.1"/>
</dbReference>
<reference evidence="2 3" key="1">
    <citation type="submission" date="2021-11" db="EMBL/GenBank/DDBJ databases">
        <authorList>
            <person name="Depoorter E."/>
        </authorList>
    </citation>
    <scope>NUCLEOTIDE SEQUENCE [LARGE SCALE GENOMIC DNA]</scope>
    <source>
        <strain evidence="2 3">LMG 24286</strain>
    </source>
</reference>
<feature type="transmembrane region" description="Helical" evidence="1">
    <location>
        <begin position="252"/>
        <end position="272"/>
    </location>
</feature>
<proteinExistence type="predicted"/>
<sequence>MRTSELIEKNNELRQLLNPENEQFYSDFLVYMRLASLLRSEFKIETMLLEILNDILDAQDEGTNAAQYFGKKPKQVADELLAATPISTREILKVAGIVVTVLLFVTFLPLLVAPTATFDLGQLLILVGYVLIVILGTFKYIAHTIYQTNAKAPKLGRWLWPGVVLLVFMVPAVAIMWVHTPWQFAMAGVTGASVIVVLMTIMTLWFLSIRGKKPFFSTYLISMLCGIAGLVLRIPAVEQLYLANQNRHVPGGFLLVGLLLILIIGNLVRLWWHRKNK</sequence>
<feature type="transmembrane region" description="Helical" evidence="1">
    <location>
        <begin position="214"/>
        <end position="232"/>
    </location>
</feature>
<evidence type="ECO:0000313" key="2">
    <source>
        <dbReference type="EMBL" id="CAH0417631.1"/>
    </source>
</evidence>
<keyword evidence="1" id="KW-1133">Transmembrane helix</keyword>